<dbReference type="InterPro" id="IPR036390">
    <property type="entry name" value="WH_DNA-bd_sf"/>
</dbReference>
<dbReference type="Pfam" id="PF12840">
    <property type="entry name" value="HTH_20"/>
    <property type="match status" value="1"/>
</dbReference>
<accession>A0AAW4PJL4</accession>
<dbReference type="Gene3D" id="1.10.10.10">
    <property type="entry name" value="Winged helix-like DNA-binding domain superfamily/Winged helix DNA-binding domain"/>
    <property type="match status" value="1"/>
</dbReference>
<dbReference type="CDD" id="cd00090">
    <property type="entry name" value="HTH_ARSR"/>
    <property type="match status" value="1"/>
</dbReference>
<protein>
    <submittedName>
        <fullName evidence="1">Helix-turn-helix domain-containing protein</fullName>
    </submittedName>
</protein>
<dbReference type="InterPro" id="IPR036388">
    <property type="entry name" value="WH-like_DNA-bd_sf"/>
</dbReference>
<evidence type="ECO:0000313" key="2">
    <source>
        <dbReference type="Proteomes" id="UP001430455"/>
    </source>
</evidence>
<dbReference type="Proteomes" id="UP001430455">
    <property type="component" value="Unassembled WGS sequence"/>
</dbReference>
<dbReference type="InterPro" id="IPR011991">
    <property type="entry name" value="ArsR-like_HTH"/>
</dbReference>
<sequence length="131" mass="14360">MASVHTSEESANDVQTIVAESAVQQLLDALDDADCRAILDATREQALTVKEVSEAHDLPLSTTYRKLDLLTEAGLLEERTRIRQSGKHANEYARLVDDVVISLGPRGETEVRVSQRKSPEQAVSFISVIGD</sequence>
<evidence type="ECO:0000313" key="1">
    <source>
        <dbReference type="EMBL" id="MBX0297838.1"/>
    </source>
</evidence>
<name>A0AAW4PJL4_9EURY</name>
<organism evidence="1 2">
    <name type="scientific">Haloarcula nitratireducens</name>
    <dbReference type="NCBI Taxonomy" id="2487749"/>
    <lineage>
        <taxon>Archaea</taxon>
        <taxon>Methanobacteriati</taxon>
        <taxon>Methanobacteriota</taxon>
        <taxon>Stenosarchaea group</taxon>
        <taxon>Halobacteria</taxon>
        <taxon>Halobacteriales</taxon>
        <taxon>Haloarculaceae</taxon>
        <taxon>Haloarcula</taxon>
    </lineage>
</organism>
<dbReference type="SUPFAM" id="SSF46785">
    <property type="entry name" value="Winged helix' DNA-binding domain"/>
    <property type="match status" value="1"/>
</dbReference>
<reference evidence="1 2" key="1">
    <citation type="submission" date="2021-06" db="EMBL/GenBank/DDBJ databases">
        <title>Halomicroarcula sp. a new haloarchaeum isolated from saline soil.</title>
        <authorList>
            <person name="Duran-Viseras A."/>
            <person name="Sanchez-Porro C."/>
            <person name="Ventosa A."/>
        </authorList>
    </citation>
    <scope>NUCLEOTIDE SEQUENCE [LARGE SCALE GENOMIC DNA]</scope>
    <source>
        <strain evidence="1 2">F27</strain>
    </source>
</reference>
<comment type="caution">
    <text evidence="1">The sequence shown here is derived from an EMBL/GenBank/DDBJ whole genome shotgun (WGS) entry which is preliminary data.</text>
</comment>
<dbReference type="EMBL" id="RKLT01000029">
    <property type="protein sequence ID" value="MBX0297838.1"/>
    <property type="molecule type" value="Genomic_DNA"/>
</dbReference>
<dbReference type="AlphaFoldDB" id="A0AAW4PJL4"/>
<proteinExistence type="predicted"/>
<gene>
    <name evidence="1" type="ORF">EGH23_23515</name>
</gene>
<keyword evidence="2" id="KW-1185">Reference proteome</keyword>